<evidence type="ECO:0000313" key="2">
    <source>
        <dbReference type="Proteomes" id="UP000005551"/>
    </source>
</evidence>
<dbReference type="Proteomes" id="UP000005551">
    <property type="component" value="Unassembled WGS sequence"/>
</dbReference>
<dbReference type="PATRIC" id="fig|1189621.3.peg.1185"/>
<dbReference type="STRING" id="1189621.A3SI_05684"/>
<dbReference type="EMBL" id="AJYA01000012">
    <property type="protein sequence ID" value="EIM77845.1"/>
    <property type="molecule type" value="Genomic_DNA"/>
</dbReference>
<dbReference type="SUPFAM" id="SSF51366">
    <property type="entry name" value="Ribulose-phoshate binding barrel"/>
    <property type="match status" value="1"/>
</dbReference>
<organism evidence="1 2">
    <name type="scientific">Nitritalea halalkaliphila LW7</name>
    <dbReference type="NCBI Taxonomy" id="1189621"/>
    <lineage>
        <taxon>Bacteria</taxon>
        <taxon>Pseudomonadati</taxon>
        <taxon>Bacteroidota</taxon>
        <taxon>Cytophagia</taxon>
        <taxon>Cytophagales</taxon>
        <taxon>Cyclobacteriaceae</taxon>
        <taxon>Nitritalea</taxon>
    </lineage>
</organism>
<protein>
    <recommendedName>
        <fullName evidence="3">Phosphoribosylanthranilate isomerase</fullName>
    </recommendedName>
</protein>
<evidence type="ECO:0008006" key="3">
    <source>
        <dbReference type="Google" id="ProtNLM"/>
    </source>
</evidence>
<proteinExistence type="predicted"/>
<dbReference type="InterPro" id="IPR011060">
    <property type="entry name" value="RibuloseP-bd_barrel"/>
</dbReference>
<dbReference type="InterPro" id="IPR013785">
    <property type="entry name" value="Aldolase_TIM"/>
</dbReference>
<dbReference type="Gene3D" id="3.20.20.70">
    <property type="entry name" value="Aldolase class I"/>
    <property type="match status" value="1"/>
</dbReference>
<reference evidence="1 2" key="1">
    <citation type="submission" date="2012-05" db="EMBL/GenBank/DDBJ databases">
        <title>Genome sequence of Nitritalea halalkaliphila LW7.</title>
        <authorList>
            <person name="Jangir P.K."/>
            <person name="Singh A."/>
            <person name="Shivaji S."/>
            <person name="Sharma R."/>
        </authorList>
    </citation>
    <scope>NUCLEOTIDE SEQUENCE [LARGE SCALE GENOMIC DNA]</scope>
    <source>
        <strain evidence="1 2">LW7</strain>
    </source>
</reference>
<gene>
    <name evidence="1" type="ORF">A3SI_05684</name>
</gene>
<name>I5C7P3_9BACT</name>
<dbReference type="RefSeq" id="WP_009053908.1">
    <property type="nucleotide sequence ID" value="NZ_AJYA01000012.1"/>
</dbReference>
<sequence length="209" mass="22582">MALKTFVKINQVSNLSDARYCSGMYVDLLGFCMEEGQENYVSPETFQEIAGWVSGVGFVAEFTVSHPDSILAKVQSLPQVTHIQVREAHHLPLLAGSSYTLIFAQKVEAAAEIEALNAKAQSFENQEMLLLLESETLSLADAAVREAIQGLAAKVPVLLGFDLQAETLEGTLAELQVKGIALSGGQEIAPGLKDFDELADILEALEQED</sequence>
<dbReference type="OrthoDB" id="941905at2"/>
<evidence type="ECO:0000313" key="1">
    <source>
        <dbReference type="EMBL" id="EIM77845.1"/>
    </source>
</evidence>
<keyword evidence="2" id="KW-1185">Reference proteome</keyword>
<comment type="caution">
    <text evidence="1">The sequence shown here is derived from an EMBL/GenBank/DDBJ whole genome shotgun (WGS) entry which is preliminary data.</text>
</comment>
<accession>I5C7P3</accession>
<dbReference type="AlphaFoldDB" id="I5C7P3"/>